<dbReference type="Proteomes" id="UP000305729">
    <property type="component" value="Chromosome 1"/>
</dbReference>
<dbReference type="SUPFAM" id="SSF160387">
    <property type="entry name" value="NosL/MerB-like"/>
    <property type="match status" value="1"/>
</dbReference>
<protein>
    <recommendedName>
        <fullName evidence="3">Alkylmercury lyase</fullName>
    </recommendedName>
</protein>
<dbReference type="RefSeq" id="WP_138538265.1">
    <property type="nucleotide sequence ID" value="NZ_CP045429.1"/>
</dbReference>
<evidence type="ECO:0000313" key="1">
    <source>
        <dbReference type="EMBL" id="QPB83209.1"/>
    </source>
</evidence>
<sequence>MRLNNSSLHYYIMKHIIDKGNAPKVAEMAGVFKVATDEMITALKALQDYHGVVLHPESSEVWVMHPFSCAPTNFWIESDGGSWWGNCAWCALGAAALLDKDLTITTNLGAESRQVTIEIRAGKVMNENLFIHFPIPMIEAWDNVIYTCSTMLVFESESDIESWCERHCMEKGDVQPINKVWEFSKVWYGNHLSPNWMKWSVDEAKEIFARFNLVNLVWDMPSNNSRF</sequence>
<reference evidence="1 2" key="1">
    <citation type="submission" date="2019-10" db="EMBL/GenBank/DDBJ databases">
        <title>Pseudoalteromonas rubra S4059.</title>
        <authorList>
            <person name="Paulsen S."/>
            <person name="Wang X."/>
        </authorList>
    </citation>
    <scope>NUCLEOTIDE SEQUENCE [LARGE SCALE GENOMIC DNA]</scope>
    <source>
        <strain evidence="1 2">S4059</strain>
    </source>
</reference>
<accession>A0A5S3UX80</accession>
<name>A0A5S3UX80_9GAMM</name>
<evidence type="ECO:0008006" key="3">
    <source>
        <dbReference type="Google" id="ProtNLM"/>
    </source>
</evidence>
<dbReference type="Pfam" id="PF03243">
    <property type="entry name" value="MerB"/>
    <property type="match status" value="1"/>
</dbReference>
<dbReference type="InterPro" id="IPR004927">
    <property type="entry name" value="MerB"/>
</dbReference>
<evidence type="ECO:0000313" key="2">
    <source>
        <dbReference type="Proteomes" id="UP000305729"/>
    </source>
</evidence>
<gene>
    <name evidence="1" type="ORF">CWC22_009495</name>
</gene>
<dbReference type="Gene3D" id="3.30.450.410">
    <property type="match status" value="1"/>
</dbReference>
<dbReference type="InterPro" id="IPR053717">
    <property type="entry name" value="MerB_lyase_sf"/>
</dbReference>
<proteinExistence type="predicted"/>
<organism evidence="1 2">
    <name type="scientific">Pseudoalteromonas rubra</name>
    <dbReference type="NCBI Taxonomy" id="43658"/>
    <lineage>
        <taxon>Bacteria</taxon>
        <taxon>Pseudomonadati</taxon>
        <taxon>Pseudomonadota</taxon>
        <taxon>Gammaproteobacteria</taxon>
        <taxon>Alteromonadales</taxon>
        <taxon>Pseudoalteromonadaceae</taxon>
        <taxon>Pseudoalteromonas</taxon>
    </lineage>
</organism>
<dbReference type="EMBL" id="CP045429">
    <property type="protein sequence ID" value="QPB83209.1"/>
    <property type="molecule type" value="Genomic_DNA"/>
</dbReference>
<dbReference type="GO" id="GO:0018836">
    <property type="term" value="F:alkylmercury lyase activity"/>
    <property type="evidence" value="ECO:0007669"/>
    <property type="project" value="InterPro"/>
</dbReference>
<dbReference type="AlphaFoldDB" id="A0A5S3UX80"/>